<keyword evidence="3" id="KW-1185">Reference proteome</keyword>
<dbReference type="STRING" id="1077974.GOEFS_014_00240"/>
<accession>H0QVD1</accession>
<dbReference type="EMBL" id="BAEH01000014">
    <property type="protein sequence ID" value="GAB16782.1"/>
    <property type="molecule type" value="Genomic_DNA"/>
</dbReference>
<name>H0QVD1_9ACTN</name>
<evidence type="ECO:0000256" key="1">
    <source>
        <dbReference type="SAM" id="MobiDB-lite"/>
    </source>
</evidence>
<sequence>MWHMAPSSLLDFITTLVHDPAAAAAYHADPQSALTAANLHDVTTADVDHLIPVVAESSHSAPTSGSIWSASDAAHSFDTAVGDAFAGPGDVQSPIVIDHTAAESDSPFDPFAVPDVDPAILDADSGDIVPNDLSTTQISDETDAPSDFADVPQAPADSDWLDRSPSGDFGFDGHNHSTVTDHSAFDDL</sequence>
<protein>
    <submittedName>
        <fullName evidence="2">Uncharacterized protein</fullName>
    </submittedName>
</protein>
<dbReference type="InterPro" id="IPR049709">
    <property type="entry name" value="IniB-like_N"/>
</dbReference>
<proteinExistence type="predicted"/>
<dbReference type="AlphaFoldDB" id="H0QVD1"/>
<dbReference type="NCBIfam" id="NF038175">
    <property type="entry name" value="IniB_NTERM"/>
    <property type="match status" value="1"/>
</dbReference>
<feature type="region of interest" description="Disordered" evidence="1">
    <location>
        <begin position="125"/>
        <end position="188"/>
    </location>
</feature>
<reference evidence="2 3" key="1">
    <citation type="submission" date="2011-12" db="EMBL/GenBank/DDBJ databases">
        <title>Whole genome shotgun sequence of Gordonia effusa NBRC 100432.</title>
        <authorList>
            <person name="Yoshida I."/>
            <person name="Takarada H."/>
            <person name="Hosoyama A."/>
            <person name="Tsuchikane K."/>
            <person name="Katsumata H."/>
            <person name="Yamazaki S."/>
            <person name="Fujita N."/>
        </authorList>
    </citation>
    <scope>NUCLEOTIDE SEQUENCE [LARGE SCALE GENOMIC DNA]</scope>
    <source>
        <strain evidence="2 3">NBRC 100432</strain>
    </source>
</reference>
<comment type="caution">
    <text evidence="2">The sequence shown here is derived from an EMBL/GenBank/DDBJ whole genome shotgun (WGS) entry which is preliminary data.</text>
</comment>
<evidence type="ECO:0000313" key="3">
    <source>
        <dbReference type="Proteomes" id="UP000035034"/>
    </source>
</evidence>
<organism evidence="2 3">
    <name type="scientific">Gordonia effusa NBRC 100432</name>
    <dbReference type="NCBI Taxonomy" id="1077974"/>
    <lineage>
        <taxon>Bacteria</taxon>
        <taxon>Bacillati</taxon>
        <taxon>Actinomycetota</taxon>
        <taxon>Actinomycetes</taxon>
        <taxon>Mycobacteriales</taxon>
        <taxon>Gordoniaceae</taxon>
        <taxon>Gordonia</taxon>
    </lineage>
</organism>
<dbReference type="Proteomes" id="UP000035034">
    <property type="component" value="Unassembled WGS sequence"/>
</dbReference>
<gene>
    <name evidence="2" type="ORF">GOEFS_014_00240</name>
</gene>
<evidence type="ECO:0000313" key="2">
    <source>
        <dbReference type="EMBL" id="GAB16782.1"/>
    </source>
</evidence>